<dbReference type="GO" id="GO:0005506">
    <property type="term" value="F:iron ion binding"/>
    <property type="evidence" value="ECO:0007669"/>
    <property type="project" value="InterPro"/>
</dbReference>
<gene>
    <name evidence="9" type="ORF">FKG94_24510</name>
</gene>
<dbReference type="SUPFAM" id="SSF48264">
    <property type="entry name" value="Cytochrome P450"/>
    <property type="match status" value="1"/>
</dbReference>
<comment type="caution">
    <text evidence="9">The sequence shown here is derived from an EMBL/GenBank/DDBJ whole genome shotgun (WGS) entry which is preliminary data.</text>
</comment>
<dbReference type="InterPro" id="IPR036396">
    <property type="entry name" value="Cyt_P450_sf"/>
</dbReference>
<dbReference type="Gene3D" id="1.10.630.10">
    <property type="entry name" value="Cytochrome P450"/>
    <property type="match status" value="1"/>
</dbReference>
<dbReference type="Pfam" id="PF00067">
    <property type="entry name" value="p450"/>
    <property type="match status" value="1"/>
</dbReference>
<evidence type="ECO:0000256" key="1">
    <source>
        <dbReference type="ARBA" id="ARBA00001971"/>
    </source>
</evidence>
<reference evidence="9 10" key="1">
    <citation type="submission" date="2019-06" db="EMBL/GenBank/DDBJ databases">
        <title>Whole genome sequence for Cellvibrionaceae sp. R142.</title>
        <authorList>
            <person name="Wang G."/>
        </authorList>
    </citation>
    <scope>NUCLEOTIDE SEQUENCE [LARGE SCALE GENOMIC DNA]</scope>
    <source>
        <strain evidence="9 10">R142</strain>
    </source>
</reference>
<protein>
    <submittedName>
        <fullName evidence="9">Cytochrome P450</fullName>
    </submittedName>
</protein>
<keyword evidence="3 8" id="KW-0349">Heme</keyword>
<evidence type="ECO:0000256" key="3">
    <source>
        <dbReference type="ARBA" id="ARBA00022617"/>
    </source>
</evidence>
<evidence type="ECO:0000256" key="4">
    <source>
        <dbReference type="ARBA" id="ARBA00022723"/>
    </source>
</evidence>
<dbReference type="FunFam" id="1.10.630.10:FF:000018">
    <property type="entry name" value="Cytochrome P450 monooxygenase"/>
    <property type="match status" value="1"/>
</dbReference>
<dbReference type="PANTHER" id="PTHR46696">
    <property type="entry name" value="P450, PUTATIVE (EUROFUNG)-RELATED"/>
    <property type="match status" value="1"/>
</dbReference>
<dbReference type="OrthoDB" id="7052847at2"/>
<evidence type="ECO:0000256" key="7">
    <source>
        <dbReference type="ARBA" id="ARBA00023033"/>
    </source>
</evidence>
<dbReference type="GO" id="GO:0016705">
    <property type="term" value="F:oxidoreductase activity, acting on paired donors, with incorporation or reduction of molecular oxygen"/>
    <property type="evidence" value="ECO:0007669"/>
    <property type="project" value="InterPro"/>
</dbReference>
<dbReference type="InterPro" id="IPR017972">
    <property type="entry name" value="Cyt_P450_CS"/>
</dbReference>
<dbReference type="Proteomes" id="UP000319732">
    <property type="component" value="Unassembled WGS sequence"/>
</dbReference>
<proteinExistence type="inferred from homology"/>
<dbReference type="PRINTS" id="PR00385">
    <property type="entry name" value="P450"/>
</dbReference>
<evidence type="ECO:0000256" key="8">
    <source>
        <dbReference type="RuleBase" id="RU000461"/>
    </source>
</evidence>
<evidence type="ECO:0000313" key="10">
    <source>
        <dbReference type="Proteomes" id="UP000319732"/>
    </source>
</evidence>
<evidence type="ECO:0000256" key="6">
    <source>
        <dbReference type="ARBA" id="ARBA00023004"/>
    </source>
</evidence>
<evidence type="ECO:0000313" key="9">
    <source>
        <dbReference type="EMBL" id="TQV68000.1"/>
    </source>
</evidence>
<dbReference type="RefSeq" id="WP_142929594.1">
    <property type="nucleotide sequence ID" value="NZ_ML660108.1"/>
</dbReference>
<dbReference type="GO" id="GO:0004497">
    <property type="term" value="F:monooxygenase activity"/>
    <property type="evidence" value="ECO:0007669"/>
    <property type="project" value="UniProtKB-KW"/>
</dbReference>
<dbReference type="PROSITE" id="PS00086">
    <property type="entry name" value="CYTOCHROME_P450"/>
    <property type="match status" value="1"/>
</dbReference>
<keyword evidence="5 8" id="KW-0560">Oxidoreductase</keyword>
<keyword evidence="7 8" id="KW-0503">Monooxygenase</keyword>
<dbReference type="InterPro" id="IPR001128">
    <property type="entry name" value="Cyt_P450"/>
</dbReference>
<keyword evidence="6 8" id="KW-0408">Iron</keyword>
<name>A0A545SSQ0_9GAMM</name>
<dbReference type="InterPro" id="IPR002397">
    <property type="entry name" value="Cyt_P450_B"/>
</dbReference>
<keyword evidence="4 8" id="KW-0479">Metal-binding</keyword>
<dbReference type="AlphaFoldDB" id="A0A545SSQ0"/>
<keyword evidence="10" id="KW-1185">Reference proteome</keyword>
<comment type="similarity">
    <text evidence="2 8">Belongs to the cytochrome P450 family.</text>
</comment>
<dbReference type="PRINTS" id="PR00359">
    <property type="entry name" value="BP450"/>
</dbReference>
<dbReference type="EMBL" id="VHSG01000032">
    <property type="protein sequence ID" value="TQV68000.1"/>
    <property type="molecule type" value="Genomic_DNA"/>
</dbReference>
<sequence length="406" mass="45402">MSSPPRPGIAFNSAAHLADPFATYATLRARYPVCRVEPDGLCAITRYDDVQFAMRRHDIFSSSGFKPLLQPDWLSEECNRGGFMLAEDPPDHTKHRAIVNKAFVTRVVAELIPLMQQRAGELVEAIQEKTDAGRPVDFVQDFSYPYIGKIIGRITGTEETQTLEEISDWIAHLETIPPTRPDDAYIEELEAVLIKQNDYFRSIIRDRRATPRADLVTALVQAEVDGQKLTDDLLRQSLDLFLGAGFQTTIQTLNHAIMQLARQPGLMHDLRSAPALIPAFLEEVLRFNPPGHCVLRKTMESVTLSGVTLPAGQYVLVVVASANRDPEHFPDPDTFDIARENAKQHMAFGYGIHACIGSNLARLELKIALETILQRFSEVSCPADAELPWIDSFLSRGVTQLPLRFQ</sequence>
<accession>A0A545SSQ0</accession>
<dbReference type="PANTHER" id="PTHR46696:SF1">
    <property type="entry name" value="CYTOCHROME P450 YJIB-RELATED"/>
    <property type="match status" value="1"/>
</dbReference>
<evidence type="ECO:0000256" key="5">
    <source>
        <dbReference type="ARBA" id="ARBA00023002"/>
    </source>
</evidence>
<comment type="cofactor">
    <cofactor evidence="1">
        <name>heme</name>
        <dbReference type="ChEBI" id="CHEBI:30413"/>
    </cofactor>
</comment>
<evidence type="ECO:0000256" key="2">
    <source>
        <dbReference type="ARBA" id="ARBA00010617"/>
    </source>
</evidence>
<dbReference type="GO" id="GO:0020037">
    <property type="term" value="F:heme binding"/>
    <property type="evidence" value="ECO:0007669"/>
    <property type="project" value="InterPro"/>
</dbReference>
<organism evidence="9 10">
    <name type="scientific">Exilibacterium tricleocarpae</name>
    <dbReference type="NCBI Taxonomy" id="2591008"/>
    <lineage>
        <taxon>Bacteria</taxon>
        <taxon>Pseudomonadati</taxon>
        <taxon>Pseudomonadota</taxon>
        <taxon>Gammaproteobacteria</taxon>
        <taxon>Cellvibrionales</taxon>
        <taxon>Cellvibrionaceae</taxon>
        <taxon>Exilibacterium</taxon>
    </lineage>
</organism>